<proteinExistence type="predicted"/>
<feature type="domain" description="C2H2-type" evidence="6">
    <location>
        <begin position="25"/>
        <end position="46"/>
    </location>
</feature>
<evidence type="ECO:0000256" key="1">
    <source>
        <dbReference type="ARBA" id="ARBA00022723"/>
    </source>
</evidence>
<evidence type="ECO:0000256" key="3">
    <source>
        <dbReference type="ARBA" id="ARBA00022771"/>
    </source>
</evidence>
<feature type="domain" description="C2H2-type" evidence="6">
    <location>
        <begin position="107"/>
        <end position="128"/>
    </location>
</feature>
<feature type="region of interest" description="Disordered" evidence="5">
    <location>
        <begin position="68"/>
        <end position="93"/>
    </location>
</feature>
<feature type="domain" description="C2H2-type" evidence="6">
    <location>
        <begin position="189"/>
        <end position="210"/>
    </location>
</feature>
<accession>A0AA85IY00</accession>
<protein>
    <recommendedName>
        <fullName evidence="6">C2H2-type domain-containing protein</fullName>
    </recommendedName>
</protein>
<dbReference type="GO" id="GO:0008270">
    <property type="term" value="F:zinc ion binding"/>
    <property type="evidence" value="ECO:0007669"/>
    <property type="project" value="UniProtKB-KW"/>
</dbReference>
<keyword evidence="2" id="KW-0677">Repeat</keyword>
<organism evidence="7 8">
    <name type="scientific">Trichobilharzia regenti</name>
    <name type="common">Nasal bird schistosome</name>
    <dbReference type="NCBI Taxonomy" id="157069"/>
    <lineage>
        <taxon>Eukaryota</taxon>
        <taxon>Metazoa</taxon>
        <taxon>Spiralia</taxon>
        <taxon>Lophotrochozoa</taxon>
        <taxon>Platyhelminthes</taxon>
        <taxon>Trematoda</taxon>
        <taxon>Digenea</taxon>
        <taxon>Strigeidida</taxon>
        <taxon>Schistosomatoidea</taxon>
        <taxon>Schistosomatidae</taxon>
        <taxon>Trichobilharzia</taxon>
    </lineage>
</organism>
<dbReference type="InterPro" id="IPR050688">
    <property type="entry name" value="Zinc_finger/UBP_domain"/>
</dbReference>
<evidence type="ECO:0000313" key="8">
    <source>
        <dbReference type="WBParaSite" id="TREG1_130280.1"/>
    </source>
</evidence>
<evidence type="ECO:0000256" key="4">
    <source>
        <dbReference type="ARBA" id="ARBA00022833"/>
    </source>
</evidence>
<dbReference type="PROSITE" id="PS00028">
    <property type="entry name" value="ZINC_FINGER_C2H2_1"/>
    <property type="match status" value="3"/>
</dbReference>
<dbReference type="GO" id="GO:0005634">
    <property type="term" value="C:nucleus"/>
    <property type="evidence" value="ECO:0007669"/>
    <property type="project" value="TreeGrafter"/>
</dbReference>
<keyword evidence="1" id="KW-0479">Metal-binding</keyword>
<evidence type="ECO:0000256" key="5">
    <source>
        <dbReference type="SAM" id="MobiDB-lite"/>
    </source>
</evidence>
<reference evidence="7" key="1">
    <citation type="submission" date="2022-06" db="EMBL/GenBank/DDBJ databases">
        <authorList>
            <person name="Berger JAMES D."/>
            <person name="Berger JAMES D."/>
        </authorList>
    </citation>
    <scope>NUCLEOTIDE SEQUENCE [LARGE SCALE GENOMIC DNA]</scope>
</reference>
<dbReference type="AlphaFoldDB" id="A0AA85IY00"/>
<dbReference type="PANTHER" id="PTHR24403:SF67">
    <property type="entry name" value="FI01116P-RELATED"/>
    <property type="match status" value="1"/>
</dbReference>
<reference evidence="8" key="2">
    <citation type="submission" date="2023-11" db="UniProtKB">
        <authorList>
            <consortium name="WormBaseParasite"/>
        </authorList>
    </citation>
    <scope>IDENTIFICATION</scope>
</reference>
<evidence type="ECO:0000313" key="7">
    <source>
        <dbReference type="Proteomes" id="UP000050795"/>
    </source>
</evidence>
<keyword evidence="7" id="KW-1185">Reference proteome</keyword>
<evidence type="ECO:0000259" key="6">
    <source>
        <dbReference type="PROSITE" id="PS00028"/>
    </source>
</evidence>
<keyword evidence="4" id="KW-0862">Zinc</keyword>
<dbReference type="Proteomes" id="UP000050795">
    <property type="component" value="Unassembled WGS sequence"/>
</dbReference>
<sequence length="248" mass="27396">MCSSHFITVAHLDMHMAQTDHLYLCPLCPFTCATGIDLRDHCDTAHPSDEPSSSKSYRIVNPVPAVTTRSTVKPTPTAGRTVVAPTAREEQRRADNRLHQTDHLYLCPLCPFTCATGIDLRDHCDTAHPSDEPSSSKSYRIVNPVPAVTTRSTVKPTPTAGRTVVAPTAREEQRRADNRLHQTDHLYLCPLCPFTCATGIDLRDHCDTAHPSDEPSSRRLVSARLQLAHSRRTLSSIKKSGSDIIITR</sequence>
<dbReference type="InterPro" id="IPR013087">
    <property type="entry name" value="Znf_C2H2_type"/>
</dbReference>
<name>A0AA85IY00_TRIRE</name>
<keyword evidence="3" id="KW-0863">Zinc-finger</keyword>
<evidence type="ECO:0000256" key="2">
    <source>
        <dbReference type="ARBA" id="ARBA00022737"/>
    </source>
</evidence>
<dbReference type="PANTHER" id="PTHR24403">
    <property type="entry name" value="ZINC FINGER PROTEIN"/>
    <property type="match status" value="1"/>
</dbReference>
<dbReference type="WBParaSite" id="TREG1_130280.1">
    <property type="protein sequence ID" value="TREG1_130280.1"/>
    <property type="gene ID" value="TREG1_130280"/>
</dbReference>
<dbReference type="GO" id="GO:0045944">
    <property type="term" value="P:positive regulation of transcription by RNA polymerase II"/>
    <property type="evidence" value="ECO:0007669"/>
    <property type="project" value="TreeGrafter"/>
</dbReference>
<dbReference type="SMART" id="SM00355">
    <property type="entry name" value="ZnF_C2H2"/>
    <property type="match status" value="3"/>
</dbReference>